<keyword evidence="7" id="KW-0999">Mitochondrion inner membrane</keyword>
<dbReference type="eggNOG" id="KOG2495">
    <property type="taxonomic scope" value="Eukaryota"/>
</dbReference>
<keyword evidence="6" id="KW-0285">Flavoprotein</keyword>
<feature type="domain" description="FAD/NAD(P)-binding" evidence="19">
    <location>
        <begin position="114"/>
        <end position="445"/>
    </location>
</feature>
<dbReference type="KEGG" id="cam:101510826"/>
<dbReference type="InterPro" id="IPR036188">
    <property type="entry name" value="FAD/NAD-bd_sf"/>
</dbReference>
<comment type="cofactor">
    <cofactor evidence="1">
        <name>FAD</name>
        <dbReference type="ChEBI" id="CHEBI:57692"/>
    </cofactor>
</comment>
<dbReference type="InterPro" id="IPR023753">
    <property type="entry name" value="FAD/NAD-binding_dom"/>
</dbReference>
<dbReference type="InterPro" id="IPR045024">
    <property type="entry name" value="NDH-2"/>
</dbReference>
<dbReference type="SUPFAM" id="SSF51905">
    <property type="entry name" value="FAD/NAD(P)-binding domain"/>
    <property type="match status" value="2"/>
</dbReference>
<evidence type="ECO:0000259" key="19">
    <source>
        <dbReference type="Pfam" id="PF07992"/>
    </source>
</evidence>
<evidence type="ECO:0000256" key="15">
    <source>
        <dbReference type="ARBA" id="ARBA00023140"/>
    </source>
</evidence>
<evidence type="ECO:0000313" key="22">
    <source>
        <dbReference type="RefSeq" id="XP_004504988.1"/>
    </source>
</evidence>
<keyword evidence="10" id="KW-0809">Transit peptide</keyword>
<keyword evidence="15" id="KW-0576">Peroxisome</keyword>
<evidence type="ECO:0000256" key="2">
    <source>
        <dbReference type="ARBA" id="ARBA00004275"/>
    </source>
</evidence>
<evidence type="ECO:0000256" key="12">
    <source>
        <dbReference type="ARBA" id="ARBA00023027"/>
    </source>
</evidence>
<keyword evidence="14" id="KW-0472">Membrane</keyword>
<evidence type="ECO:0000256" key="4">
    <source>
        <dbReference type="ARBA" id="ARBA00005272"/>
    </source>
</evidence>
<name>A0A1S2YHS3_CICAR</name>
<keyword evidence="13" id="KW-0496">Mitochondrion</keyword>
<evidence type="ECO:0000256" key="3">
    <source>
        <dbReference type="ARBA" id="ARBA00004443"/>
    </source>
</evidence>
<evidence type="ECO:0000256" key="18">
    <source>
        <dbReference type="ARBA" id="ARBA00055996"/>
    </source>
</evidence>
<keyword evidence="11" id="KW-0560">Oxidoreductase</keyword>
<keyword evidence="9" id="KW-0521">NADP</keyword>
<sequence length="549" mass="60932">MALARIARSNLRKSGGAFRSYAHENIMFNERTYTTKCSLLSNLDSKLDGNFSQISRSKEQNYMNFSMRGIAGTPYNQHASANAQRVEEESESELEDDQIRYAGLEATKPGEKPRVVVLGTGWAACRFLKGLDTKIYDVVCISPRNHMVFTPLLASTCVGTLEFRSVAEPVGRIQDAISKDPNSYFFLASCTGIDTNKHEVYCEVASNGGLSREPYQFKVAYDKLVIAAGAKPLTFGIKGVKENAFFLREVNHAQEIRKRLLLNLMLSENPGTSEEEKKRLLHCVVIGGGPTGVEFSGELSDFILSDVRERYTHVKDYIHVTLIEANEILSSFDVSLRQYAIKHLTKSGVRLMRGVVKEVHPQKLILSDGTEVPYGLLVWSTGVGPSEFVKKLNFPSSPGGRIGVDQWMRVPSVEDVFALGDCAGFLEQTGRPVLPALAQVAERQGKFLVELFNKIGKQNGGKALSANGIQLGDPFVYKHLGSMASVGGYKALVDLRQSKDANGLSLAGFFSWLMWRSAYLTRVLSWRNRFYVAVNWGTTFVFGRDNSRI</sequence>
<dbReference type="InterPro" id="IPR054585">
    <property type="entry name" value="NDH2-like_C"/>
</dbReference>
<comment type="catalytic activity">
    <reaction evidence="16">
        <text>a quinone + NADH + H(+) = a quinol + NAD(+)</text>
        <dbReference type="Rhea" id="RHEA:46160"/>
        <dbReference type="ChEBI" id="CHEBI:15378"/>
        <dbReference type="ChEBI" id="CHEBI:24646"/>
        <dbReference type="ChEBI" id="CHEBI:57540"/>
        <dbReference type="ChEBI" id="CHEBI:57945"/>
        <dbReference type="ChEBI" id="CHEBI:132124"/>
        <dbReference type="EC" id="1.6.5.9"/>
    </reaction>
</comment>
<dbReference type="STRING" id="3827.A0A1S2YHS3"/>
<dbReference type="GO" id="GO:0005743">
    <property type="term" value="C:mitochondrial inner membrane"/>
    <property type="evidence" value="ECO:0007669"/>
    <property type="project" value="UniProtKB-SubCell"/>
</dbReference>
<dbReference type="Gene3D" id="3.50.50.100">
    <property type="match status" value="1"/>
</dbReference>
<feature type="domain" description="External alternative NADH-ubiquinone oxidoreductase-like C-terminal" evidence="20">
    <location>
        <begin position="479"/>
        <end position="545"/>
    </location>
</feature>
<evidence type="ECO:0000256" key="1">
    <source>
        <dbReference type="ARBA" id="ARBA00001974"/>
    </source>
</evidence>
<evidence type="ECO:0000256" key="7">
    <source>
        <dbReference type="ARBA" id="ARBA00022792"/>
    </source>
</evidence>
<dbReference type="FunFam" id="3.50.50.100:FF:000009">
    <property type="entry name" value="Internal alternative NAD(P)H-ubiquinone oxidoreductase A1, mitochondrial"/>
    <property type="match status" value="1"/>
</dbReference>
<dbReference type="Pfam" id="PF22366">
    <property type="entry name" value="NDH2_C"/>
    <property type="match status" value="1"/>
</dbReference>
<dbReference type="GeneID" id="101510826"/>
<dbReference type="GO" id="GO:0050136">
    <property type="term" value="F:NADH dehydrogenase (quinone) (non-electrogenic) activity"/>
    <property type="evidence" value="ECO:0007669"/>
    <property type="project" value="UniProtKB-EC"/>
</dbReference>
<organism evidence="21 22">
    <name type="scientific">Cicer arietinum</name>
    <name type="common">Chickpea</name>
    <name type="synonym">Garbanzo</name>
    <dbReference type="NCBI Taxonomy" id="3827"/>
    <lineage>
        <taxon>Eukaryota</taxon>
        <taxon>Viridiplantae</taxon>
        <taxon>Streptophyta</taxon>
        <taxon>Embryophyta</taxon>
        <taxon>Tracheophyta</taxon>
        <taxon>Spermatophyta</taxon>
        <taxon>Magnoliopsida</taxon>
        <taxon>eudicotyledons</taxon>
        <taxon>Gunneridae</taxon>
        <taxon>Pentapetalae</taxon>
        <taxon>rosids</taxon>
        <taxon>fabids</taxon>
        <taxon>Fabales</taxon>
        <taxon>Fabaceae</taxon>
        <taxon>Papilionoideae</taxon>
        <taxon>50 kb inversion clade</taxon>
        <taxon>NPAAA clade</taxon>
        <taxon>Hologalegina</taxon>
        <taxon>IRL clade</taxon>
        <taxon>Cicereae</taxon>
        <taxon>Cicer</taxon>
    </lineage>
</organism>
<reference evidence="22" key="2">
    <citation type="submission" date="2025-08" db="UniProtKB">
        <authorList>
            <consortium name="RefSeq"/>
        </authorList>
    </citation>
    <scope>IDENTIFICATION</scope>
    <source>
        <tissue evidence="22">Etiolated seedlings</tissue>
    </source>
</reference>
<evidence type="ECO:0000313" key="21">
    <source>
        <dbReference type="Proteomes" id="UP000087171"/>
    </source>
</evidence>
<dbReference type="PaxDb" id="3827-XP_004504988.1"/>
<comment type="function">
    <text evidence="18">Alternative NADH-ubiquinone oxidoreductase which catalyzes the oxidation of mitochondrial NADH does not translocate protons across the inner mitochondrial membrane.</text>
</comment>
<evidence type="ECO:0000256" key="16">
    <source>
        <dbReference type="ARBA" id="ARBA00047599"/>
    </source>
</evidence>
<evidence type="ECO:0000256" key="17">
    <source>
        <dbReference type="ARBA" id="ARBA00049010"/>
    </source>
</evidence>
<evidence type="ECO:0000256" key="14">
    <source>
        <dbReference type="ARBA" id="ARBA00023136"/>
    </source>
</evidence>
<gene>
    <name evidence="22" type="primary">LOC101510826</name>
</gene>
<evidence type="ECO:0000256" key="6">
    <source>
        <dbReference type="ARBA" id="ARBA00022630"/>
    </source>
</evidence>
<proteinExistence type="inferred from homology"/>
<dbReference type="EC" id="1.6.5.9" evidence="5"/>
<reference evidence="21" key="1">
    <citation type="journal article" date="2013" name="Nat. Biotechnol.">
        <title>Draft genome sequence of chickpea (Cicer arietinum) provides a resource for trait improvement.</title>
        <authorList>
            <person name="Varshney R.K."/>
            <person name="Song C."/>
            <person name="Saxena R.K."/>
            <person name="Azam S."/>
            <person name="Yu S."/>
            <person name="Sharpe A.G."/>
            <person name="Cannon S."/>
            <person name="Baek J."/>
            <person name="Rosen B.D."/>
            <person name="Tar'an B."/>
            <person name="Millan T."/>
            <person name="Zhang X."/>
            <person name="Ramsay L.D."/>
            <person name="Iwata A."/>
            <person name="Wang Y."/>
            <person name="Nelson W."/>
            <person name="Farmer A.D."/>
            <person name="Gaur P.M."/>
            <person name="Soderlund C."/>
            <person name="Penmetsa R.V."/>
            <person name="Xu C."/>
            <person name="Bharti A.K."/>
            <person name="He W."/>
            <person name="Winter P."/>
            <person name="Zhao S."/>
            <person name="Hane J.K."/>
            <person name="Carrasquilla-Garcia N."/>
            <person name="Condie J.A."/>
            <person name="Upadhyaya H.D."/>
            <person name="Luo M.C."/>
            <person name="Thudi M."/>
            <person name="Gowda C.L."/>
            <person name="Singh N.P."/>
            <person name="Lichtenzveig J."/>
            <person name="Gali K.K."/>
            <person name="Rubio J."/>
            <person name="Nadarajan N."/>
            <person name="Dolezel J."/>
            <person name="Bansal K.C."/>
            <person name="Xu X."/>
            <person name="Edwards D."/>
            <person name="Zhang G."/>
            <person name="Kahl G."/>
            <person name="Gil J."/>
            <person name="Singh K.B."/>
            <person name="Datta S.K."/>
            <person name="Jackson S.A."/>
            <person name="Wang J."/>
            <person name="Cook D.R."/>
        </authorList>
    </citation>
    <scope>NUCLEOTIDE SEQUENCE [LARGE SCALE GENOMIC DNA]</scope>
    <source>
        <strain evidence="21">cv. CDC Frontier</strain>
    </source>
</reference>
<evidence type="ECO:0000256" key="11">
    <source>
        <dbReference type="ARBA" id="ARBA00023002"/>
    </source>
</evidence>
<evidence type="ECO:0000256" key="10">
    <source>
        <dbReference type="ARBA" id="ARBA00022946"/>
    </source>
</evidence>
<evidence type="ECO:0000259" key="20">
    <source>
        <dbReference type="Pfam" id="PF22366"/>
    </source>
</evidence>
<accession>A0A1S2YHS3</accession>
<evidence type="ECO:0000256" key="5">
    <source>
        <dbReference type="ARBA" id="ARBA00012637"/>
    </source>
</evidence>
<dbReference type="Proteomes" id="UP000087171">
    <property type="component" value="Chromosome Ca6"/>
</dbReference>
<dbReference type="Pfam" id="PF07992">
    <property type="entry name" value="Pyr_redox_2"/>
    <property type="match status" value="1"/>
</dbReference>
<evidence type="ECO:0000256" key="8">
    <source>
        <dbReference type="ARBA" id="ARBA00022827"/>
    </source>
</evidence>
<comment type="subcellular location">
    <subcellularLocation>
        <location evidence="3">Mitochondrion inner membrane</location>
        <topology evidence="3">Peripheral membrane protein</topology>
        <orientation evidence="3">Matrix side</orientation>
    </subcellularLocation>
    <subcellularLocation>
        <location evidence="2">Peroxisome</location>
    </subcellularLocation>
</comment>
<keyword evidence="12" id="KW-0520">NAD</keyword>
<dbReference type="AlphaFoldDB" id="A0A1S2YHS3"/>
<keyword evidence="8" id="KW-0274">FAD</keyword>
<dbReference type="GO" id="GO:0005777">
    <property type="term" value="C:peroxisome"/>
    <property type="evidence" value="ECO:0007669"/>
    <property type="project" value="UniProtKB-SubCell"/>
</dbReference>
<dbReference type="PANTHER" id="PTHR43706:SF4">
    <property type="entry name" value="NADH:UBIQUINONE REDUCTASE (NON-ELECTROGENIC)"/>
    <property type="match status" value="1"/>
</dbReference>
<comment type="catalytic activity">
    <reaction evidence="17">
        <text>a ubiquinone + NADH + H(+) = a ubiquinol + NAD(+)</text>
        <dbReference type="Rhea" id="RHEA:23152"/>
        <dbReference type="Rhea" id="RHEA-COMP:9565"/>
        <dbReference type="Rhea" id="RHEA-COMP:9566"/>
        <dbReference type="ChEBI" id="CHEBI:15378"/>
        <dbReference type="ChEBI" id="CHEBI:16389"/>
        <dbReference type="ChEBI" id="CHEBI:17976"/>
        <dbReference type="ChEBI" id="CHEBI:57540"/>
        <dbReference type="ChEBI" id="CHEBI:57945"/>
    </reaction>
</comment>
<dbReference type="PRINTS" id="PR00368">
    <property type="entry name" value="FADPNR"/>
</dbReference>
<evidence type="ECO:0000256" key="9">
    <source>
        <dbReference type="ARBA" id="ARBA00022857"/>
    </source>
</evidence>
<dbReference type="OrthoDB" id="3244603at2759"/>
<keyword evidence="21" id="KW-1185">Reference proteome</keyword>
<evidence type="ECO:0000256" key="13">
    <source>
        <dbReference type="ARBA" id="ARBA00023128"/>
    </source>
</evidence>
<protein>
    <recommendedName>
        <fullName evidence="5">NADH:ubiquinone reductase (non-electrogenic)</fullName>
        <ecNumber evidence="5">1.6.5.9</ecNumber>
    </recommendedName>
</protein>
<comment type="similarity">
    <text evidence="4">Belongs to the NADH dehydrogenase family.</text>
</comment>
<dbReference type="PANTHER" id="PTHR43706">
    <property type="entry name" value="NADH DEHYDROGENASE"/>
    <property type="match status" value="1"/>
</dbReference>
<dbReference type="RefSeq" id="XP_004504988.1">
    <property type="nucleotide sequence ID" value="XM_004504931.2"/>
</dbReference>